<accession>A0A2W5BDF1</accession>
<reference evidence="1 2" key="1">
    <citation type="submission" date="2017-08" db="EMBL/GenBank/DDBJ databases">
        <title>Infants hospitalized years apart are colonized by the same room-sourced microbial strains.</title>
        <authorList>
            <person name="Brooks B."/>
            <person name="Olm M.R."/>
            <person name="Firek B.A."/>
            <person name="Baker R."/>
            <person name="Thomas B.C."/>
            <person name="Morowitz M.J."/>
            <person name="Banfield J.F."/>
        </authorList>
    </citation>
    <scope>NUCLEOTIDE SEQUENCE [LARGE SCALE GENOMIC DNA]</scope>
    <source>
        <strain evidence="1">S2_018_000_R3_110</strain>
    </source>
</reference>
<dbReference type="EMBL" id="QFNF01000001">
    <property type="protein sequence ID" value="PZO81001.1"/>
    <property type="molecule type" value="Genomic_DNA"/>
</dbReference>
<organism evidence="1 2">
    <name type="scientific">Sphingomonas hengshuiensis</name>
    <dbReference type="NCBI Taxonomy" id="1609977"/>
    <lineage>
        <taxon>Bacteria</taxon>
        <taxon>Pseudomonadati</taxon>
        <taxon>Pseudomonadota</taxon>
        <taxon>Alphaproteobacteria</taxon>
        <taxon>Sphingomonadales</taxon>
        <taxon>Sphingomonadaceae</taxon>
        <taxon>Sphingomonas</taxon>
    </lineage>
</organism>
<gene>
    <name evidence="1" type="ORF">DI632_00010</name>
</gene>
<protein>
    <submittedName>
        <fullName evidence="1">Uncharacterized protein</fullName>
    </submittedName>
</protein>
<dbReference type="Proteomes" id="UP000248614">
    <property type="component" value="Unassembled WGS sequence"/>
</dbReference>
<evidence type="ECO:0000313" key="2">
    <source>
        <dbReference type="Proteomes" id="UP000248614"/>
    </source>
</evidence>
<comment type="caution">
    <text evidence="1">The sequence shown here is derived from an EMBL/GenBank/DDBJ whole genome shotgun (WGS) entry which is preliminary data.</text>
</comment>
<sequence>MSLSLSFTDAITVLMDACGLSSEARSAFDARVRHLQRLGVPYRRDDAAARLHYGISELAAFATAVRLMDAFMAPALAARYVTEGWSALAPFLMAGAADALPQSYTVRRSIPGASIAVFRANALAMLGKRRQHDDRSDEPLGDVLICSEARTARVAEAVDGAALVLDSRTYLPAIVRGWAERLSATENELAHELDRLLFYGQAS</sequence>
<evidence type="ECO:0000313" key="1">
    <source>
        <dbReference type="EMBL" id="PZO81001.1"/>
    </source>
</evidence>
<proteinExistence type="predicted"/>
<name>A0A2W5BDF1_9SPHN</name>
<dbReference type="AlphaFoldDB" id="A0A2W5BDF1"/>